<keyword evidence="10" id="KW-1185">Reference proteome</keyword>
<evidence type="ECO:0000256" key="3">
    <source>
        <dbReference type="ARBA" id="ARBA00005708"/>
    </source>
</evidence>
<dbReference type="Pfam" id="PF02152">
    <property type="entry name" value="FolB"/>
    <property type="match status" value="1"/>
</dbReference>
<dbReference type="SUPFAM" id="SSF51182">
    <property type="entry name" value="RmlC-like cupins"/>
    <property type="match status" value="1"/>
</dbReference>
<evidence type="ECO:0000256" key="6">
    <source>
        <dbReference type="ARBA" id="ARBA00023239"/>
    </source>
</evidence>
<organism evidence="9 10">
    <name type="scientific">Archangium minus</name>
    <dbReference type="NCBI Taxonomy" id="83450"/>
    <lineage>
        <taxon>Bacteria</taxon>
        <taxon>Pseudomonadati</taxon>
        <taxon>Myxococcota</taxon>
        <taxon>Myxococcia</taxon>
        <taxon>Myxococcales</taxon>
        <taxon>Cystobacterineae</taxon>
        <taxon>Archangiaceae</taxon>
        <taxon>Archangium</taxon>
    </lineage>
</organism>
<evidence type="ECO:0000256" key="7">
    <source>
        <dbReference type="ARBA" id="ARBA00032903"/>
    </source>
</evidence>
<protein>
    <recommendedName>
        <fullName evidence="4">dihydroneopterin aldolase</fullName>
        <ecNumber evidence="4">4.1.2.25</ecNumber>
    </recommendedName>
    <alternativeName>
        <fullName evidence="7">7,8-dihydroneopterin aldolase</fullName>
    </alternativeName>
</protein>
<evidence type="ECO:0000259" key="8">
    <source>
        <dbReference type="SMART" id="SM00905"/>
    </source>
</evidence>
<comment type="pathway">
    <text evidence="2">Cofactor biosynthesis; tetrahydrofolate biosynthesis; 2-amino-4-hydroxy-6-hydroxymethyl-7,8-dihydropteridine diphosphate from 7,8-dihydroneopterin triphosphate: step 3/4.</text>
</comment>
<dbReference type="Gene3D" id="3.30.1130.10">
    <property type="match status" value="1"/>
</dbReference>
<dbReference type="NCBIfam" id="TIGR00526">
    <property type="entry name" value="folB_dom"/>
    <property type="match status" value="1"/>
</dbReference>
<dbReference type="EMBL" id="CP043494">
    <property type="protein sequence ID" value="WNG47294.1"/>
    <property type="molecule type" value="Genomic_DNA"/>
</dbReference>
<comment type="similarity">
    <text evidence="3">Belongs to the DHNA family.</text>
</comment>
<proteinExistence type="inferred from homology"/>
<sequence>MNNRPLSDTFAPAPRDEQGRPLDVIELRHLSFQCIVGVYPAERGTPQPLELDVALYLDTRKAAAEGSLRDTVDYARLTGELRFLLETADFRVLETAAEALCRYILAPPTADTSRTQVQAVTLRLTKPEALGRVGLASLQVHRTADEYRFELEEKPFGRVDIIFQDAHVGIYRLRIAPGRTIPTHEHRVMNEAELVLGHGLLLQGKPVPAGTGFRWPQHLPHRYDNPRPIEQTVLCVDRPAFIPHDEVEVPEPPGGLVPVEGRAYYPAAASAPEAEGERW</sequence>
<keyword evidence="6" id="KW-0456">Lyase</keyword>
<evidence type="ECO:0000256" key="1">
    <source>
        <dbReference type="ARBA" id="ARBA00001353"/>
    </source>
</evidence>
<evidence type="ECO:0000256" key="2">
    <source>
        <dbReference type="ARBA" id="ARBA00005013"/>
    </source>
</evidence>
<dbReference type="InterPro" id="IPR011051">
    <property type="entry name" value="RmlC_Cupin_sf"/>
</dbReference>
<dbReference type="InterPro" id="IPR043133">
    <property type="entry name" value="GTP-CH-I_C/QueF"/>
</dbReference>
<dbReference type="InterPro" id="IPR006157">
    <property type="entry name" value="FolB_dom"/>
</dbReference>
<name>A0ABY9WU36_9BACT</name>
<accession>A0ABY9WU36</accession>
<evidence type="ECO:0000256" key="5">
    <source>
        <dbReference type="ARBA" id="ARBA00022909"/>
    </source>
</evidence>
<dbReference type="EC" id="4.1.2.25" evidence="4"/>
<reference evidence="9 10" key="1">
    <citation type="submission" date="2019-08" db="EMBL/GenBank/DDBJ databases">
        <title>Archangium and Cystobacter genomes.</title>
        <authorList>
            <person name="Chen I.-C.K."/>
            <person name="Wielgoss S."/>
        </authorList>
    </citation>
    <scope>NUCLEOTIDE SEQUENCE [LARGE SCALE GENOMIC DNA]</scope>
    <source>
        <strain evidence="9 10">Cbm 6</strain>
    </source>
</reference>
<feature type="domain" description="Dihydroneopterin aldolase/epimerase" evidence="8">
    <location>
        <begin position="25"/>
        <end position="142"/>
    </location>
</feature>
<dbReference type="Proteomes" id="UP001611383">
    <property type="component" value="Chromosome"/>
</dbReference>
<evidence type="ECO:0000256" key="4">
    <source>
        <dbReference type="ARBA" id="ARBA00013043"/>
    </source>
</evidence>
<keyword evidence="5" id="KW-0289">Folate biosynthesis</keyword>
<comment type="catalytic activity">
    <reaction evidence="1">
        <text>7,8-dihydroneopterin = 6-hydroxymethyl-7,8-dihydropterin + glycolaldehyde</text>
        <dbReference type="Rhea" id="RHEA:10540"/>
        <dbReference type="ChEBI" id="CHEBI:17001"/>
        <dbReference type="ChEBI" id="CHEBI:17071"/>
        <dbReference type="ChEBI" id="CHEBI:44841"/>
        <dbReference type="EC" id="4.1.2.25"/>
    </reaction>
</comment>
<dbReference type="InterPro" id="IPR006156">
    <property type="entry name" value="Dihydroneopterin_aldolase"/>
</dbReference>
<dbReference type="SMART" id="SM00905">
    <property type="entry name" value="FolB"/>
    <property type="match status" value="1"/>
</dbReference>
<evidence type="ECO:0000313" key="10">
    <source>
        <dbReference type="Proteomes" id="UP001611383"/>
    </source>
</evidence>
<dbReference type="PANTHER" id="PTHR42844:SF1">
    <property type="entry name" value="DIHYDRONEOPTERIN ALDOLASE 1-RELATED"/>
    <property type="match status" value="1"/>
</dbReference>
<dbReference type="RefSeq" id="WP_395824936.1">
    <property type="nucleotide sequence ID" value="NZ_CP043494.1"/>
</dbReference>
<gene>
    <name evidence="9" type="ORF">F0U60_26590</name>
</gene>
<dbReference type="PANTHER" id="PTHR42844">
    <property type="entry name" value="DIHYDRONEOPTERIN ALDOLASE 1-RELATED"/>
    <property type="match status" value="1"/>
</dbReference>
<dbReference type="SUPFAM" id="SSF55620">
    <property type="entry name" value="Tetrahydrobiopterin biosynthesis enzymes-like"/>
    <property type="match status" value="1"/>
</dbReference>
<evidence type="ECO:0000313" key="9">
    <source>
        <dbReference type="EMBL" id="WNG47294.1"/>
    </source>
</evidence>